<dbReference type="Proteomes" id="UP000054630">
    <property type="component" value="Unassembled WGS sequence"/>
</dbReference>
<gene>
    <name evidence="1" type="ORF">T07_8942</name>
</gene>
<dbReference type="OrthoDB" id="10531224at2759"/>
<protein>
    <submittedName>
        <fullName evidence="1">Uncharacterized protein</fullName>
    </submittedName>
</protein>
<dbReference type="EMBL" id="JYDL01000014">
    <property type="protein sequence ID" value="KRX25060.1"/>
    <property type="molecule type" value="Genomic_DNA"/>
</dbReference>
<organism evidence="1 2">
    <name type="scientific">Trichinella nelsoni</name>
    <dbReference type="NCBI Taxonomy" id="6336"/>
    <lineage>
        <taxon>Eukaryota</taxon>
        <taxon>Metazoa</taxon>
        <taxon>Ecdysozoa</taxon>
        <taxon>Nematoda</taxon>
        <taxon>Enoplea</taxon>
        <taxon>Dorylaimia</taxon>
        <taxon>Trichinellida</taxon>
        <taxon>Trichinellidae</taxon>
        <taxon>Trichinella</taxon>
    </lineage>
</organism>
<reference evidence="1 2" key="1">
    <citation type="submission" date="2015-01" db="EMBL/GenBank/DDBJ databases">
        <title>Evolution of Trichinella species and genotypes.</title>
        <authorList>
            <person name="Korhonen P.K."/>
            <person name="Edoardo P."/>
            <person name="Giuseppe L.R."/>
            <person name="Gasser R.B."/>
        </authorList>
    </citation>
    <scope>NUCLEOTIDE SEQUENCE [LARGE SCALE GENOMIC DNA]</scope>
    <source>
        <strain evidence="1">ISS37</strain>
    </source>
</reference>
<proteinExistence type="predicted"/>
<evidence type="ECO:0000313" key="2">
    <source>
        <dbReference type="Proteomes" id="UP000054630"/>
    </source>
</evidence>
<evidence type="ECO:0000313" key="1">
    <source>
        <dbReference type="EMBL" id="KRX25060.1"/>
    </source>
</evidence>
<sequence>MHQEAGSKVLLGMKLGNVQHFLITKIHVMQLQIVSLENFYALLTLESVSPPIEYRLMLIP</sequence>
<dbReference type="AlphaFoldDB" id="A0A0V0SEE0"/>
<accession>A0A0V0SEE0</accession>
<keyword evidence="2" id="KW-1185">Reference proteome</keyword>
<name>A0A0V0SEE0_9BILA</name>
<comment type="caution">
    <text evidence="1">The sequence shown here is derived from an EMBL/GenBank/DDBJ whole genome shotgun (WGS) entry which is preliminary data.</text>
</comment>